<name>A0A0K9YX45_9BACL</name>
<proteinExistence type="predicted"/>
<dbReference type="EMBL" id="BJON01000008">
    <property type="protein sequence ID" value="GED68328.1"/>
    <property type="molecule type" value="Genomic_DNA"/>
</dbReference>
<reference evidence="2" key="2">
    <citation type="submission" date="2015-07" db="EMBL/GenBank/DDBJ databases">
        <title>MeaNS - Measles Nucleotide Surveillance Program.</title>
        <authorList>
            <person name="Tran T."/>
            <person name="Druce J."/>
        </authorList>
    </citation>
    <scope>NUCLEOTIDE SEQUENCE</scope>
    <source>
        <strain evidence="2">DSM 9887</strain>
    </source>
</reference>
<dbReference type="AlphaFoldDB" id="A0A0K9YX45"/>
<keyword evidence="4" id="KW-1185">Reference proteome</keyword>
<comment type="caution">
    <text evidence="2">The sequence shown here is derived from an EMBL/GenBank/DDBJ whole genome shotgun (WGS) entry which is preliminary data.</text>
</comment>
<gene>
    <name evidence="2" type="ORF">ADS79_04905</name>
    <name evidence="1" type="ORF">BRE01_20300</name>
</gene>
<reference evidence="3" key="1">
    <citation type="submission" date="2015-07" db="EMBL/GenBank/DDBJ databases">
        <title>Genome sequencing project for genomic taxonomy and phylogenomics of Bacillus-like bacteria.</title>
        <authorList>
            <person name="Liu B."/>
            <person name="Wang J."/>
            <person name="Zhu Y."/>
            <person name="Liu G."/>
            <person name="Chen Q."/>
            <person name="Chen Z."/>
            <person name="Lan J."/>
            <person name="Che J."/>
            <person name="Ge C."/>
            <person name="Shi H."/>
            <person name="Pan Z."/>
            <person name="Liu X."/>
        </authorList>
    </citation>
    <scope>NUCLEOTIDE SEQUENCE [LARGE SCALE GENOMIC DNA]</scope>
    <source>
        <strain evidence="3">DSM 9887</strain>
    </source>
</reference>
<dbReference type="OrthoDB" id="2469304at2"/>
<dbReference type="EMBL" id="LGIQ01000005">
    <property type="protein sequence ID" value="KNB73304.1"/>
    <property type="molecule type" value="Genomic_DNA"/>
</dbReference>
<evidence type="ECO:0000313" key="4">
    <source>
        <dbReference type="Proteomes" id="UP000319578"/>
    </source>
</evidence>
<dbReference type="Proteomes" id="UP000319578">
    <property type="component" value="Unassembled WGS sequence"/>
</dbReference>
<sequence>MAFRDQMRKFEGKSVKIETRCGIFFGCMVGVKSTTIIIREHENNRRTIIRNSQIVAVTEQEHQ</sequence>
<accession>A0A0K9YX45</accession>
<evidence type="ECO:0000313" key="1">
    <source>
        <dbReference type="EMBL" id="GED68328.1"/>
    </source>
</evidence>
<protein>
    <submittedName>
        <fullName evidence="2">Uncharacterized protein</fullName>
    </submittedName>
</protein>
<evidence type="ECO:0000313" key="2">
    <source>
        <dbReference type="EMBL" id="KNB73304.1"/>
    </source>
</evidence>
<reference evidence="1 4" key="3">
    <citation type="submission" date="2019-06" db="EMBL/GenBank/DDBJ databases">
        <title>Whole genome shotgun sequence of Brevibacillus reuszeri NBRC 15719.</title>
        <authorList>
            <person name="Hosoyama A."/>
            <person name="Uohara A."/>
            <person name="Ohji S."/>
            <person name="Ichikawa N."/>
        </authorList>
    </citation>
    <scope>NUCLEOTIDE SEQUENCE [LARGE SCALE GENOMIC DNA]</scope>
    <source>
        <strain evidence="1 4">NBRC 15719</strain>
    </source>
</reference>
<dbReference type="PATRIC" id="fig|54915.3.peg.6376"/>
<dbReference type="RefSeq" id="WP_049737301.1">
    <property type="nucleotide sequence ID" value="NZ_BJON01000008.1"/>
</dbReference>
<evidence type="ECO:0000313" key="3">
    <source>
        <dbReference type="Proteomes" id="UP000036834"/>
    </source>
</evidence>
<dbReference type="Proteomes" id="UP000036834">
    <property type="component" value="Unassembled WGS sequence"/>
</dbReference>
<organism evidence="2 3">
    <name type="scientific">Brevibacillus reuszeri</name>
    <dbReference type="NCBI Taxonomy" id="54915"/>
    <lineage>
        <taxon>Bacteria</taxon>
        <taxon>Bacillati</taxon>
        <taxon>Bacillota</taxon>
        <taxon>Bacilli</taxon>
        <taxon>Bacillales</taxon>
        <taxon>Paenibacillaceae</taxon>
        <taxon>Brevibacillus</taxon>
    </lineage>
</organism>